<evidence type="ECO:0000313" key="2">
    <source>
        <dbReference type="EMBL" id="GID52904.1"/>
    </source>
</evidence>
<keyword evidence="3" id="KW-1185">Reference proteome</keyword>
<comment type="caution">
    <text evidence="2">The sequence shown here is derived from an EMBL/GenBank/DDBJ whole genome shotgun (WGS) entry which is preliminary data.</text>
</comment>
<evidence type="ECO:0000313" key="3">
    <source>
        <dbReference type="Proteomes" id="UP000612282"/>
    </source>
</evidence>
<reference evidence="2 3" key="1">
    <citation type="submission" date="2021-01" db="EMBL/GenBank/DDBJ databases">
        <title>Whole genome shotgun sequence of Actinoplanes couchii NBRC 106145.</title>
        <authorList>
            <person name="Komaki H."/>
            <person name="Tamura T."/>
        </authorList>
    </citation>
    <scope>NUCLEOTIDE SEQUENCE [LARGE SCALE GENOMIC DNA]</scope>
    <source>
        <strain evidence="2 3">NBRC 106145</strain>
    </source>
</reference>
<gene>
    <name evidence="2" type="ORF">Aco03nite_013080</name>
</gene>
<dbReference type="EMBL" id="BOMG01000024">
    <property type="protein sequence ID" value="GID52904.1"/>
    <property type="molecule type" value="Genomic_DNA"/>
</dbReference>
<evidence type="ECO:0000256" key="1">
    <source>
        <dbReference type="SAM" id="MobiDB-lite"/>
    </source>
</evidence>
<proteinExistence type="predicted"/>
<feature type="region of interest" description="Disordered" evidence="1">
    <location>
        <begin position="1"/>
        <end position="51"/>
    </location>
</feature>
<dbReference type="Proteomes" id="UP000612282">
    <property type="component" value="Unassembled WGS sequence"/>
</dbReference>
<organism evidence="2 3">
    <name type="scientific">Actinoplanes couchii</name>
    <dbReference type="NCBI Taxonomy" id="403638"/>
    <lineage>
        <taxon>Bacteria</taxon>
        <taxon>Bacillati</taxon>
        <taxon>Actinomycetota</taxon>
        <taxon>Actinomycetes</taxon>
        <taxon>Micromonosporales</taxon>
        <taxon>Micromonosporaceae</taxon>
        <taxon>Actinoplanes</taxon>
    </lineage>
</organism>
<accession>A0ABQ3X330</accession>
<protein>
    <submittedName>
        <fullName evidence="2">Uncharacterized protein</fullName>
    </submittedName>
</protein>
<name>A0ABQ3X330_9ACTN</name>
<sequence length="51" mass="4994">MGSEDPVGSDNRADPEDPAGSANPAASDEATGTSGSSDGFADFSAFTMAQP</sequence>